<dbReference type="AlphaFoldDB" id="A0A1J7BLA5"/>
<dbReference type="EMBL" id="MLCF01000002">
    <property type="protein sequence ID" value="OIV39365.1"/>
    <property type="molecule type" value="Genomic_DNA"/>
</dbReference>
<evidence type="ECO:0000313" key="2">
    <source>
        <dbReference type="Proteomes" id="UP000243342"/>
    </source>
</evidence>
<reference evidence="1 2" key="1">
    <citation type="submission" date="2016-10" db="EMBL/GenBank/DDBJ databases">
        <title>Genome sequence of Streptomyces gilvigriseus MUSC 26.</title>
        <authorList>
            <person name="Lee L.-H."/>
            <person name="Ser H.-L."/>
        </authorList>
    </citation>
    <scope>NUCLEOTIDE SEQUENCE [LARGE SCALE GENOMIC DNA]</scope>
    <source>
        <strain evidence="1 2">MUSC 26</strain>
    </source>
</reference>
<evidence type="ECO:0000313" key="1">
    <source>
        <dbReference type="EMBL" id="OIV39365.1"/>
    </source>
</evidence>
<sequence length="476" mass="53545">MLAALSSRGSSTVVFREVPLANGLRTDHPVPGLPFVDDSHIPLPDPEAIEAVGRHKGQGMWGRYDDIHDAGWHAFTTDPIRHDLGWSIRHHPEHGTSVWLMRDEDISTMHYHWSKALLYRAGGYWFDGARWYRPRQVWDPASDDHEHRPATAAVTVTAADLLDRAADADRACTIKIANFAADAHLDGQWNDHLALWARLRMQRKDSRPLDACAVNLATPELAADQMLGMPQFAERAHLAASTLRGYLARNQGDLPMPQAEIGSRAVWARAVVEDWIEARHRSTDSVMAAMGAGDPHQLPPGAAALRDRLAQSFTRQLWDRQEVRKRWALRHRTEPAVTEVAEQLAWSVASDLKHIVPTEPLSATMRHAVLDAFSTYSTLRKSAAVRAHLEGEESDADDWPILALGIPIAQMLDWMIRHYPDTAQATIGEIQFEANRRWGLPAAHTARAIRRSLELDSKLDEDILRDFLDRVLPRTR</sequence>
<organism evidence="1 2">
    <name type="scientific">Mangrovactinospora gilvigrisea</name>
    <dbReference type="NCBI Taxonomy" id="1428644"/>
    <lineage>
        <taxon>Bacteria</taxon>
        <taxon>Bacillati</taxon>
        <taxon>Actinomycetota</taxon>
        <taxon>Actinomycetes</taxon>
        <taxon>Kitasatosporales</taxon>
        <taxon>Streptomycetaceae</taxon>
        <taxon>Mangrovactinospora</taxon>
    </lineage>
</organism>
<accession>A0A1J7BLA5</accession>
<gene>
    <name evidence="1" type="ORF">BIV57_00530</name>
</gene>
<dbReference type="OrthoDB" id="4571714at2"/>
<keyword evidence="2" id="KW-1185">Reference proteome</keyword>
<protein>
    <submittedName>
        <fullName evidence="1">Uncharacterized protein</fullName>
    </submittedName>
</protein>
<dbReference type="STRING" id="1428644.BIV57_00530"/>
<dbReference type="Proteomes" id="UP000243342">
    <property type="component" value="Unassembled WGS sequence"/>
</dbReference>
<proteinExistence type="predicted"/>
<comment type="caution">
    <text evidence="1">The sequence shown here is derived from an EMBL/GenBank/DDBJ whole genome shotgun (WGS) entry which is preliminary data.</text>
</comment>
<name>A0A1J7BLA5_9ACTN</name>